<dbReference type="OrthoDB" id="5349007at2"/>
<dbReference type="PANTHER" id="PTHR36115:SF4">
    <property type="entry name" value="MEMBRANE PROTEIN"/>
    <property type="match status" value="1"/>
</dbReference>
<keyword evidence="3 6" id="KW-0812">Transmembrane</keyword>
<dbReference type="RefSeq" id="WP_075007866.1">
    <property type="nucleotide sequence ID" value="NZ_FOAP01000009.1"/>
</dbReference>
<dbReference type="GO" id="GO:0005886">
    <property type="term" value="C:plasma membrane"/>
    <property type="evidence" value="ECO:0007669"/>
    <property type="project" value="UniProtKB-SubCell"/>
</dbReference>
<organism evidence="8 9">
    <name type="scientific">Stigmatella aurantiaca</name>
    <dbReference type="NCBI Taxonomy" id="41"/>
    <lineage>
        <taxon>Bacteria</taxon>
        <taxon>Pseudomonadati</taxon>
        <taxon>Myxococcota</taxon>
        <taxon>Myxococcia</taxon>
        <taxon>Myxococcales</taxon>
        <taxon>Cystobacterineae</taxon>
        <taxon>Archangiaceae</taxon>
        <taxon>Stigmatella</taxon>
    </lineage>
</organism>
<evidence type="ECO:0000313" key="8">
    <source>
        <dbReference type="EMBL" id="SEL88733.1"/>
    </source>
</evidence>
<dbReference type="EMBL" id="FOAP01000009">
    <property type="protein sequence ID" value="SEL88733.1"/>
    <property type="molecule type" value="Genomic_DNA"/>
</dbReference>
<dbReference type="InterPro" id="IPR051791">
    <property type="entry name" value="Pra-immunoreactive"/>
</dbReference>
<keyword evidence="5 6" id="KW-0472">Membrane</keyword>
<feature type="domain" description="RDD" evidence="7">
    <location>
        <begin position="62"/>
        <end position="192"/>
    </location>
</feature>
<keyword evidence="4 6" id="KW-1133">Transmembrane helix</keyword>
<feature type="transmembrane region" description="Helical" evidence="6">
    <location>
        <begin position="104"/>
        <end position="125"/>
    </location>
</feature>
<dbReference type="Pfam" id="PF06271">
    <property type="entry name" value="RDD"/>
    <property type="match status" value="1"/>
</dbReference>
<evidence type="ECO:0000256" key="3">
    <source>
        <dbReference type="ARBA" id="ARBA00022692"/>
    </source>
</evidence>
<keyword evidence="2" id="KW-1003">Cell membrane</keyword>
<comment type="subcellular location">
    <subcellularLocation>
        <location evidence="1">Cell membrane</location>
        <topology evidence="1">Multi-pass membrane protein</topology>
    </subcellularLocation>
</comment>
<dbReference type="PANTHER" id="PTHR36115">
    <property type="entry name" value="PROLINE-RICH ANTIGEN HOMOLOG-RELATED"/>
    <property type="match status" value="1"/>
</dbReference>
<protein>
    <submittedName>
        <fullName evidence="8">Uncharacterized membrane protein YckC, RDD family</fullName>
    </submittedName>
</protein>
<evidence type="ECO:0000313" key="9">
    <source>
        <dbReference type="Proteomes" id="UP000182719"/>
    </source>
</evidence>
<evidence type="ECO:0000256" key="5">
    <source>
        <dbReference type="ARBA" id="ARBA00023136"/>
    </source>
</evidence>
<feature type="transmembrane region" description="Helical" evidence="6">
    <location>
        <begin position="68"/>
        <end position="92"/>
    </location>
</feature>
<evidence type="ECO:0000256" key="2">
    <source>
        <dbReference type="ARBA" id="ARBA00022475"/>
    </source>
</evidence>
<dbReference type="InterPro" id="IPR010432">
    <property type="entry name" value="RDD"/>
</dbReference>
<dbReference type="AlphaFoldDB" id="A0A1H7TVR0"/>
<gene>
    <name evidence="8" type="ORF">SAMN05444354_109183</name>
</gene>
<evidence type="ECO:0000259" key="7">
    <source>
        <dbReference type="Pfam" id="PF06271"/>
    </source>
</evidence>
<keyword evidence="9" id="KW-1185">Reference proteome</keyword>
<proteinExistence type="predicted"/>
<evidence type="ECO:0000256" key="6">
    <source>
        <dbReference type="SAM" id="Phobius"/>
    </source>
</evidence>
<evidence type="ECO:0000256" key="1">
    <source>
        <dbReference type="ARBA" id="ARBA00004651"/>
    </source>
</evidence>
<evidence type="ECO:0000256" key="4">
    <source>
        <dbReference type="ARBA" id="ARBA00022989"/>
    </source>
</evidence>
<sequence>MEPSWTEPPVQPSGAQCAQHPTRTARTVCSRCGSYACRQCQRVGEDGLEYCALCVSKLDFLAERSDRFWANLVDTFVLGLPMLAAMVLVLLASSGGSADWAMGLALLIAVGGTLAVSAYQLVLISQSGQSLGKRMRNIRVVRSDGSPVSLGRLLFLRNVIPSAINTACGLFNLVDILFIFQDNRRCLHDMIADTKVVKTHAGPR</sequence>
<dbReference type="Proteomes" id="UP000182719">
    <property type="component" value="Unassembled WGS sequence"/>
</dbReference>
<accession>A0A1H7TVR0</accession>
<reference evidence="9" key="1">
    <citation type="submission" date="2016-10" db="EMBL/GenBank/DDBJ databases">
        <authorList>
            <person name="Varghese N."/>
            <person name="Submissions S."/>
        </authorList>
    </citation>
    <scope>NUCLEOTIDE SEQUENCE [LARGE SCALE GENOMIC DNA]</scope>
    <source>
        <strain evidence="9">DSM 17044</strain>
    </source>
</reference>
<name>A0A1H7TVR0_STIAU</name>
<feature type="transmembrane region" description="Helical" evidence="6">
    <location>
        <begin position="159"/>
        <end position="180"/>
    </location>
</feature>